<reference evidence="1 2" key="1">
    <citation type="submission" date="2020-08" db="EMBL/GenBank/DDBJ databases">
        <title>A Genomic Blueprint of the Chicken Gut Microbiome.</title>
        <authorList>
            <person name="Gilroy R."/>
            <person name="Ravi A."/>
            <person name="Getino M."/>
            <person name="Pursley I."/>
            <person name="Horton D.L."/>
            <person name="Alikhan N.-F."/>
            <person name="Baker D."/>
            <person name="Gharbi K."/>
            <person name="Hall N."/>
            <person name="Watson M."/>
            <person name="Adriaenssens E.M."/>
            <person name="Foster-Nyarko E."/>
            <person name="Jarju S."/>
            <person name="Secka A."/>
            <person name="Antonio M."/>
            <person name="Oren A."/>
            <person name="Chaudhuri R."/>
            <person name="La Ragione R.M."/>
            <person name="Hildebrand F."/>
            <person name="Pallen M.J."/>
        </authorList>
    </citation>
    <scope>NUCLEOTIDE SEQUENCE [LARGE SCALE GENOMIC DNA]</scope>
    <source>
        <strain evidence="1 2">Sa2YVA2</strain>
    </source>
</reference>
<name>A0ABR8U9F1_9BACL</name>
<sequence length="108" mass="12373">MELTSITQEIHIAAKRLRNSNEELYRLGNEKAEAERVYRTELAKTIAVMRYEKVQATLIGDLARGQVADLKFARDLSHDRYRSALSAIENLRTEINALQSILRVQSEV</sequence>
<keyword evidence="2" id="KW-1185">Reference proteome</keyword>
<comment type="caution">
    <text evidence="1">The sequence shown here is derived from an EMBL/GenBank/DDBJ whole genome shotgun (WGS) entry which is preliminary data.</text>
</comment>
<dbReference type="Proteomes" id="UP000626786">
    <property type="component" value="Unassembled WGS sequence"/>
</dbReference>
<dbReference type="EMBL" id="JACSQN010000005">
    <property type="protein sequence ID" value="MBD7984435.1"/>
    <property type="molecule type" value="Genomic_DNA"/>
</dbReference>
<proteinExistence type="predicted"/>
<evidence type="ECO:0000313" key="2">
    <source>
        <dbReference type="Proteomes" id="UP000626786"/>
    </source>
</evidence>
<evidence type="ECO:0000313" key="1">
    <source>
        <dbReference type="EMBL" id="MBD7984435.1"/>
    </source>
</evidence>
<protein>
    <submittedName>
        <fullName evidence="1">Uncharacterized protein</fullName>
    </submittedName>
</protein>
<dbReference type="RefSeq" id="WP_191694123.1">
    <property type="nucleotide sequence ID" value="NZ_JACSQN010000005.1"/>
</dbReference>
<accession>A0ABR8U9F1</accession>
<organism evidence="1 2">
    <name type="scientific">Sporosarcina quadrami</name>
    <dbReference type="NCBI Taxonomy" id="2762234"/>
    <lineage>
        <taxon>Bacteria</taxon>
        <taxon>Bacillati</taxon>
        <taxon>Bacillota</taxon>
        <taxon>Bacilli</taxon>
        <taxon>Bacillales</taxon>
        <taxon>Caryophanaceae</taxon>
        <taxon>Sporosarcina</taxon>
    </lineage>
</organism>
<gene>
    <name evidence="1" type="ORF">H9649_07580</name>
</gene>